<reference evidence="2" key="1">
    <citation type="submission" date="2013-08" db="EMBL/GenBank/DDBJ databases">
        <title>Gene expansion shapes genome architecture in the human pathogen Lichtheimia corymbifera: an evolutionary genomics analysis in the ancient terrestrial Mucorales (Mucoromycotina).</title>
        <authorList>
            <person name="Schwartze V.U."/>
            <person name="Winter S."/>
            <person name="Shelest E."/>
            <person name="Marcet-Houben M."/>
            <person name="Horn F."/>
            <person name="Wehner S."/>
            <person name="Hoffmann K."/>
            <person name="Riege K."/>
            <person name="Sammeth M."/>
            <person name="Nowrousian M."/>
            <person name="Valiante V."/>
            <person name="Linde J."/>
            <person name="Jacobsen I.D."/>
            <person name="Marz M."/>
            <person name="Brakhage A.A."/>
            <person name="Gabaldon T."/>
            <person name="Bocker S."/>
            <person name="Voigt K."/>
        </authorList>
    </citation>
    <scope>NUCLEOTIDE SEQUENCE [LARGE SCALE GENOMIC DNA]</scope>
    <source>
        <strain evidence="2">FSU 9682</strain>
    </source>
</reference>
<dbReference type="AlphaFoldDB" id="A0A068RI58"/>
<protein>
    <submittedName>
        <fullName evidence="2">Uncharacterized protein</fullName>
    </submittedName>
</protein>
<evidence type="ECO:0000313" key="3">
    <source>
        <dbReference type="Proteomes" id="UP000027586"/>
    </source>
</evidence>
<feature type="compositionally biased region" description="Polar residues" evidence="1">
    <location>
        <begin position="465"/>
        <end position="480"/>
    </location>
</feature>
<keyword evidence="3" id="KW-1185">Reference proteome</keyword>
<dbReference type="Proteomes" id="UP000027586">
    <property type="component" value="Unassembled WGS sequence"/>
</dbReference>
<feature type="region of interest" description="Disordered" evidence="1">
    <location>
        <begin position="444"/>
        <end position="480"/>
    </location>
</feature>
<organism evidence="2 3">
    <name type="scientific">Lichtheimia corymbifera JMRC:FSU:9682</name>
    <dbReference type="NCBI Taxonomy" id="1263082"/>
    <lineage>
        <taxon>Eukaryota</taxon>
        <taxon>Fungi</taxon>
        <taxon>Fungi incertae sedis</taxon>
        <taxon>Mucoromycota</taxon>
        <taxon>Mucoromycotina</taxon>
        <taxon>Mucoromycetes</taxon>
        <taxon>Mucorales</taxon>
        <taxon>Lichtheimiaceae</taxon>
        <taxon>Lichtheimia</taxon>
    </lineage>
</organism>
<feature type="compositionally biased region" description="Low complexity" evidence="1">
    <location>
        <begin position="161"/>
        <end position="180"/>
    </location>
</feature>
<proteinExistence type="predicted"/>
<name>A0A068RI58_9FUNG</name>
<comment type="caution">
    <text evidence="2">The sequence shown here is derived from an EMBL/GenBank/DDBJ whole genome shotgun (WGS) entry which is preliminary data.</text>
</comment>
<feature type="compositionally biased region" description="Low complexity" evidence="1">
    <location>
        <begin position="444"/>
        <end position="458"/>
    </location>
</feature>
<feature type="region of interest" description="Disordered" evidence="1">
    <location>
        <begin position="17"/>
        <end position="38"/>
    </location>
</feature>
<evidence type="ECO:0000313" key="2">
    <source>
        <dbReference type="EMBL" id="CDH49654.1"/>
    </source>
</evidence>
<accession>A0A068RI58</accession>
<sequence length="587" mass="65632">MSVSLWHSKHPFHRLEDENDNEYQVLGGGEPSRPKGVSAAPRLDLNLDQASCHAIDKHITGSLYIDTTGVPSAVNVLHLRVQVVGTARIHGDDPTQPLSYGLFDYKNDIKLISKGIRIVNKRAGYSNANAIDSNLLNEDIIIMQPSQSSSGPHSDEHQKMDASSSTISSVDHSSDASGAATNESKSQQSRAIDNFIIDLALNKYPLKHSSGSLLDQKQAELLVEDKVYSLPIDTLQRVRFALPIQRKRPLPGTFDNPHYPINYTVAAVMIYSTQDNNNDKRYLSHTMTPVIFEPSPIIPPFEGQKDDILRCSSNDCHYISQRKIERILLGMLHKHQYRYREGRRWILVRFLSALKRSSTIFSTPYVACSLELENDRNVFIRGQPIPLRVHLETRGFALEEIVIRVKIRRTILLTCNVGEQGESDAVSKIDLVFPLNAGVNNITGGDASSDDSSGQDSAYLEANPDDNSCNNRSKQPSSFVNNATDTKAVFDLSNVLFIGEDWAYTVIPEMTRHIFELQYDLETKVYIRGSKSDDSTAPQEKAHTTKYYVATTDSHQISSMDDKSLYQHTLRPTPLPLIVTGCHSLTH</sequence>
<evidence type="ECO:0000256" key="1">
    <source>
        <dbReference type="SAM" id="MobiDB-lite"/>
    </source>
</evidence>
<gene>
    <name evidence="2" type="ORF">LCOR_01392.1</name>
</gene>
<dbReference type="OrthoDB" id="2372811at2759"/>
<dbReference type="EMBL" id="CBTN010000004">
    <property type="protein sequence ID" value="CDH49654.1"/>
    <property type="molecule type" value="Genomic_DNA"/>
</dbReference>
<feature type="region of interest" description="Disordered" evidence="1">
    <location>
        <begin position="145"/>
        <end position="186"/>
    </location>
</feature>
<dbReference type="VEuPathDB" id="FungiDB:LCOR_01392.1"/>